<dbReference type="InterPro" id="IPR014016">
    <property type="entry name" value="UvrD-like_ATP-bd"/>
</dbReference>
<keyword evidence="3" id="KW-0227">DNA damage</keyword>
<evidence type="ECO:0000256" key="12">
    <source>
        <dbReference type="ARBA" id="ARBA00034808"/>
    </source>
</evidence>
<keyword evidence="10" id="KW-0413">Isomerase</keyword>
<organism evidence="19 20">
    <name type="scientific">Sphingomonas hengshuiensis</name>
    <dbReference type="NCBI Taxonomy" id="1609977"/>
    <lineage>
        <taxon>Bacteria</taxon>
        <taxon>Pseudomonadati</taxon>
        <taxon>Pseudomonadota</taxon>
        <taxon>Alphaproteobacteria</taxon>
        <taxon>Sphingomonadales</taxon>
        <taxon>Sphingomonadaceae</taxon>
        <taxon>Sphingomonas</taxon>
    </lineage>
</organism>
<dbReference type="GO" id="GO:0033202">
    <property type="term" value="C:DNA helicase complex"/>
    <property type="evidence" value="ECO:0007669"/>
    <property type="project" value="TreeGrafter"/>
</dbReference>
<dbReference type="PANTHER" id="PTHR11070">
    <property type="entry name" value="UVRD / RECB / PCRA DNA HELICASE FAMILY MEMBER"/>
    <property type="match status" value="1"/>
</dbReference>
<evidence type="ECO:0000256" key="14">
    <source>
        <dbReference type="ARBA" id="ARBA00048988"/>
    </source>
</evidence>
<dbReference type="SUPFAM" id="SSF52540">
    <property type="entry name" value="P-loop containing nucleoside triphosphate hydrolases"/>
    <property type="match status" value="1"/>
</dbReference>
<dbReference type="GO" id="GO:0003677">
    <property type="term" value="F:DNA binding"/>
    <property type="evidence" value="ECO:0007669"/>
    <property type="project" value="UniProtKB-KW"/>
</dbReference>
<dbReference type="GO" id="GO:0005524">
    <property type="term" value="F:ATP binding"/>
    <property type="evidence" value="ECO:0007669"/>
    <property type="project" value="UniProtKB-UniRule"/>
</dbReference>
<dbReference type="EMBL" id="QFNF01000049">
    <property type="protein sequence ID" value="PZO73630.1"/>
    <property type="molecule type" value="Genomic_DNA"/>
</dbReference>
<dbReference type="Pfam" id="PF12705">
    <property type="entry name" value="PDDEXK_1"/>
    <property type="match status" value="1"/>
</dbReference>
<dbReference type="Pfam" id="PF00580">
    <property type="entry name" value="UvrD-helicase"/>
    <property type="match status" value="1"/>
</dbReference>
<feature type="binding site" evidence="15">
    <location>
        <begin position="30"/>
        <end position="37"/>
    </location>
    <ligand>
        <name>ATP</name>
        <dbReference type="ChEBI" id="CHEBI:30616"/>
    </ligand>
</feature>
<dbReference type="Gene3D" id="3.40.50.300">
    <property type="entry name" value="P-loop containing nucleotide triphosphate hydrolases"/>
    <property type="match status" value="4"/>
</dbReference>
<dbReference type="PANTHER" id="PTHR11070:SF2">
    <property type="entry name" value="ATP-DEPENDENT DNA HELICASE SRS2"/>
    <property type="match status" value="1"/>
</dbReference>
<dbReference type="Gene3D" id="3.90.320.10">
    <property type="match status" value="1"/>
</dbReference>
<evidence type="ECO:0000256" key="16">
    <source>
        <dbReference type="SAM" id="MobiDB-lite"/>
    </source>
</evidence>
<evidence type="ECO:0000256" key="10">
    <source>
        <dbReference type="ARBA" id="ARBA00023235"/>
    </source>
</evidence>
<reference evidence="19 20" key="1">
    <citation type="submission" date="2017-08" db="EMBL/GenBank/DDBJ databases">
        <title>Infants hospitalized years apart are colonized by the same room-sourced microbial strains.</title>
        <authorList>
            <person name="Brooks B."/>
            <person name="Olm M.R."/>
            <person name="Firek B.A."/>
            <person name="Baker R."/>
            <person name="Thomas B.C."/>
            <person name="Morowitz M.J."/>
            <person name="Banfield J.F."/>
        </authorList>
    </citation>
    <scope>NUCLEOTIDE SEQUENCE [LARGE SCALE GENOMIC DNA]</scope>
    <source>
        <strain evidence="19">S2_018_000_R3_110</strain>
    </source>
</reference>
<evidence type="ECO:0000256" key="9">
    <source>
        <dbReference type="ARBA" id="ARBA00023204"/>
    </source>
</evidence>
<dbReference type="NCBIfam" id="TIGR02784">
    <property type="entry name" value="addA_alphas"/>
    <property type="match status" value="1"/>
</dbReference>
<evidence type="ECO:0000259" key="18">
    <source>
        <dbReference type="PROSITE" id="PS51217"/>
    </source>
</evidence>
<evidence type="ECO:0000256" key="8">
    <source>
        <dbReference type="ARBA" id="ARBA00023125"/>
    </source>
</evidence>
<dbReference type="GO" id="GO:0000725">
    <property type="term" value="P:recombinational repair"/>
    <property type="evidence" value="ECO:0007669"/>
    <property type="project" value="TreeGrafter"/>
</dbReference>
<sequence length="1141" mass="123098">MAVSDVRALQRLKNDQAVASDPHRHVWLSASAGTGKTHVLSARVFRLLLRGVDPAAILCLTFTKAGAAEMAERVASRLARWVRLPTADLKADLFALGEDVNDPALLARARTLFARVLDAPGGGVRIQTIHGFCQSLLAGFPVEAGLVPGFRPLEAREEAGMAREALAELLVEEQRGGSTRIGDAIAAMSLRMGEGAAEGFLRECARNPQAMAELPAGIQPFLRRAFHLPSGDVDEVIAQACSDDAFDCDALERLAEANRVWGTATGQKLHGAIMDWLAQSPTERALRLGDVRGMFFTQKDTLKKASAKLVAADPDYDELADAVGTRAAELLSIRARAGYADALAGALAAGRAYADAYVRAKRRAGAVDFDDLIRETLTLLAQPGIGDWVRFKLDQTTEHVLIDEAQDTNPQQWAIVRSLVEEYFSGDAVRAAGMRTLFVVGDYKQAIFGFQGTDPIFFRAAHHDFTRRATLPPNYRGDARELDTLSLTHSFRTTRPVLEFVDAAIAALPDPGMGIDTPERHDSEVPGPGTVTLWAPTVVEAAGDDEEGWIDDATRVIARDIARAIKRWIGTLPLESKGRMLQAGDVMVLVKRRGDLASLIVARLYAEGVPVAGVDRLRLDAPLAVQDLLAAIRFALQPDDDLSLANLLVSPLIGWTQEQLLAGALRDGGSLWRHLRRTDSGAVEPLSRILRRADFATPYRFLEELLSGELDGRRKLIARLGEEARDPIDELLNAALSFEHVATSSLQRFVEWFDRGEVEIKRDAGASGGAVRVMTAHGSKGLQAPLVLLADAAIDPANSRRDIVAWSPEGHDGASFPVFRPRSGERGTPVDDAVAAIDRRELEEHWRLFYVAATRAEERLVIAGAPSARCQGVPPPLSWYSAAAAAFDALGVAQGEGERVFTGLTRQAPISARARGTATRMTAATPPGWLRAPAPAEARPPRPLAPSALGDDEVSDPPPSATMRAAAERGRLLHQLFERLPDLPHDQRADAAERWLAGAAGVEDAALRRRVTRDAMAVLDDPAFADLFGPDTLAEAPIAAVVGTQVVAGTVDRLCIGKAVVRVVDFKTGRRVPGDVGDIPVYHLKQMAAYAAALRVILPDRWVEAALLYTAGPKLFVLPADLLDRHKPGLGAGEQSLPHEA</sequence>
<feature type="domain" description="UvrD-like helicase C-terminal" evidence="18">
    <location>
        <begin position="495"/>
        <end position="781"/>
    </location>
</feature>
<keyword evidence="1" id="KW-0540">Nuclease</keyword>
<keyword evidence="8" id="KW-0238">DNA-binding</keyword>
<dbReference type="AlphaFoldDB" id="A0A2W4YUD0"/>
<dbReference type="GO" id="GO:0043138">
    <property type="term" value="F:3'-5' DNA helicase activity"/>
    <property type="evidence" value="ECO:0007669"/>
    <property type="project" value="UniProtKB-EC"/>
</dbReference>
<protein>
    <recommendedName>
        <fullName evidence="12">DNA 3'-5' helicase</fullName>
        <ecNumber evidence="12">5.6.2.4</ecNumber>
    </recommendedName>
    <alternativeName>
        <fullName evidence="13">DNA 3'-5' helicase II</fullName>
    </alternativeName>
</protein>
<keyword evidence="6" id="KW-0269">Exonuclease</keyword>
<feature type="compositionally biased region" description="Low complexity" evidence="16">
    <location>
        <begin position="912"/>
        <end position="937"/>
    </location>
</feature>
<evidence type="ECO:0000256" key="13">
    <source>
        <dbReference type="ARBA" id="ARBA00034923"/>
    </source>
</evidence>
<keyword evidence="4 15" id="KW-0378">Hydrolase</keyword>
<evidence type="ECO:0000256" key="3">
    <source>
        <dbReference type="ARBA" id="ARBA00022763"/>
    </source>
</evidence>
<evidence type="ECO:0000313" key="20">
    <source>
        <dbReference type="Proteomes" id="UP000248614"/>
    </source>
</evidence>
<dbReference type="Proteomes" id="UP000248614">
    <property type="component" value="Unassembled WGS sequence"/>
</dbReference>
<keyword evidence="2 15" id="KW-0547">Nucleotide-binding</keyword>
<dbReference type="InterPro" id="IPR027417">
    <property type="entry name" value="P-loop_NTPase"/>
</dbReference>
<dbReference type="GO" id="GO:0005829">
    <property type="term" value="C:cytosol"/>
    <property type="evidence" value="ECO:0007669"/>
    <property type="project" value="TreeGrafter"/>
</dbReference>
<evidence type="ECO:0000313" key="19">
    <source>
        <dbReference type="EMBL" id="PZO73630.1"/>
    </source>
</evidence>
<dbReference type="PROSITE" id="PS51217">
    <property type="entry name" value="UVRD_HELICASE_CTER"/>
    <property type="match status" value="1"/>
</dbReference>
<dbReference type="InterPro" id="IPR014151">
    <property type="entry name" value="DNA_helicase_AddA"/>
</dbReference>
<evidence type="ECO:0000256" key="15">
    <source>
        <dbReference type="PROSITE-ProRule" id="PRU00560"/>
    </source>
</evidence>
<comment type="catalytic activity">
    <reaction evidence="14">
        <text>ATP + H2O = ADP + phosphate + H(+)</text>
        <dbReference type="Rhea" id="RHEA:13065"/>
        <dbReference type="ChEBI" id="CHEBI:15377"/>
        <dbReference type="ChEBI" id="CHEBI:15378"/>
        <dbReference type="ChEBI" id="CHEBI:30616"/>
        <dbReference type="ChEBI" id="CHEBI:43474"/>
        <dbReference type="ChEBI" id="CHEBI:456216"/>
        <dbReference type="EC" id="5.6.2.4"/>
    </reaction>
</comment>
<dbReference type="InterPro" id="IPR000212">
    <property type="entry name" value="DNA_helicase_UvrD/REP"/>
</dbReference>
<evidence type="ECO:0000256" key="1">
    <source>
        <dbReference type="ARBA" id="ARBA00022722"/>
    </source>
</evidence>
<dbReference type="PROSITE" id="PS51198">
    <property type="entry name" value="UVRD_HELICASE_ATP_BIND"/>
    <property type="match status" value="1"/>
</dbReference>
<evidence type="ECO:0000256" key="7">
    <source>
        <dbReference type="ARBA" id="ARBA00022840"/>
    </source>
</evidence>
<evidence type="ECO:0000256" key="4">
    <source>
        <dbReference type="ARBA" id="ARBA00022801"/>
    </source>
</evidence>
<comment type="caution">
    <text evidence="19">The sequence shown here is derived from an EMBL/GenBank/DDBJ whole genome shotgun (WGS) entry which is preliminary data.</text>
</comment>
<accession>A0A2W4YUD0</accession>
<name>A0A2W4YUD0_9SPHN</name>
<evidence type="ECO:0000256" key="5">
    <source>
        <dbReference type="ARBA" id="ARBA00022806"/>
    </source>
</evidence>
<keyword evidence="5 15" id="KW-0347">Helicase</keyword>
<evidence type="ECO:0000256" key="6">
    <source>
        <dbReference type="ARBA" id="ARBA00022839"/>
    </source>
</evidence>
<dbReference type="GO" id="GO:0004527">
    <property type="term" value="F:exonuclease activity"/>
    <property type="evidence" value="ECO:0007669"/>
    <property type="project" value="UniProtKB-KW"/>
</dbReference>
<feature type="domain" description="UvrD-like helicase ATP-binding" evidence="17">
    <location>
        <begin position="9"/>
        <end position="494"/>
    </location>
</feature>
<dbReference type="EC" id="5.6.2.4" evidence="12"/>
<comment type="catalytic activity">
    <reaction evidence="11">
        <text>Couples ATP hydrolysis with the unwinding of duplex DNA by translocating in the 3'-5' direction.</text>
        <dbReference type="EC" id="5.6.2.4"/>
    </reaction>
</comment>
<dbReference type="InterPro" id="IPR011604">
    <property type="entry name" value="PDDEXK-like_dom_sf"/>
</dbReference>
<proteinExistence type="predicted"/>
<dbReference type="Pfam" id="PF13361">
    <property type="entry name" value="UvrD_C"/>
    <property type="match status" value="1"/>
</dbReference>
<dbReference type="InterPro" id="IPR014017">
    <property type="entry name" value="DNA_helicase_UvrD-like_C"/>
</dbReference>
<evidence type="ECO:0000259" key="17">
    <source>
        <dbReference type="PROSITE" id="PS51198"/>
    </source>
</evidence>
<gene>
    <name evidence="19" type="primary">addA</name>
    <name evidence="19" type="ORF">DI632_14330</name>
</gene>
<evidence type="ECO:0000256" key="2">
    <source>
        <dbReference type="ARBA" id="ARBA00022741"/>
    </source>
</evidence>
<keyword evidence="7 15" id="KW-0067">ATP-binding</keyword>
<evidence type="ECO:0000256" key="11">
    <source>
        <dbReference type="ARBA" id="ARBA00034617"/>
    </source>
</evidence>
<dbReference type="InterPro" id="IPR038726">
    <property type="entry name" value="PDDEXK_AddAB-type"/>
</dbReference>
<feature type="region of interest" description="Disordered" evidence="16">
    <location>
        <begin position="912"/>
        <end position="962"/>
    </location>
</feature>
<keyword evidence="9" id="KW-0234">DNA repair</keyword>